<dbReference type="HAMAP" id="MF_00902">
    <property type="entry name" value="TatC"/>
    <property type="match status" value="1"/>
</dbReference>
<dbReference type="PANTHER" id="PTHR30371">
    <property type="entry name" value="SEC-INDEPENDENT PROTEIN TRANSLOCASE PROTEIN TATC"/>
    <property type="match status" value="1"/>
</dbReference>
<accession>A0A4U8T7B8</accession>
<keyword evidence="3 5" id="KW-1133">Transmembrane helix</keyword>
<evidence type="ECO:0000256" key="2">
    <source>
        <dbReference type="ARBA" id="ARBA00022692"/>
    </source>
</evidence>
<evidence type="ECO:0000313" key="7">
    <source>
        <dbReference type="Proteomes" id="UP000029733"/>
    </source>
</evidence>
<dbReference type="Pfam" id="PF00902">
    <property type="entry name" value="TatC"/>
    <property type="match status" value="1"/>
</dbReference>
<sequence>MLEDLKPHIQDLRKALIISISVLFVVFVGCFFFWERIFEIIKMPLTEVLGSEIKGKFIASGMIEGIFIAMKSALFAALIISMPVIFWQIWVFVAPGLYKHEKKVVIPFMIFGTTMFGIGVVFAYFGILPFLIKNVLLFGNNQFEAYITAENYFAFFIRLIIGFGIAFELPVLCFFLGKVGLITDKSLKDFFKYAIVIIFIIAAIIAPPDVISQILLAIPLSILYGLSILVLKFVNPFVDEHSEETKPE</sequence>
<evidence type="ECO:0000256" key="5">
    <source>
        <dbReference type="HAMAP-Rule" id="MF_00902"/>
    </source>
</evidence>
<feature type="transmembrane region" description="Helical" evidence="5">
    <location>
        <begin position="152"/>
        <end position="178"/>
    </location>
</feature>
<dbReference type="InterPro" id="IPR019820">
    <property type="entry name" value="Sec-indep_translocase_CS"/>
</dbReference>
<comment type="subunit">
    <text evidence="5">Forms a complex with TatA.</text>
</comment>
<proteinExistence type="inferred from homology"/>
<comment type="subcellular location">
    <subcellularLocation>
        <location evidence="5">Cell membrane</location>
        <topology evidence="5">Multi-pass membrane protein</topology>
    </subcellularLocation>
    <subcellularLocation>
        <location evidence="1">Membrane</location>
        <topology evidence="1">Multi-pass membrane protein</topology>
    </subcellularLocation>
</comment>
<dbReference type="PROSITE" id="PS51257">
    <property type="entry name" value="PROKAR_LIPOPROTEIN"/>
    <property type="match status" value="1"/>
</dbReference>
<comment type="similarity">
    <text evidence="5">Belongs to the TatC family.</text>
</comment>
<dbReference type="NCBIfam" id="TIGR00945">
    <property type="entry name" value="tatC"/>
    <property type="match status" value="1"/>
</dbReference>
<evidence type="ECO:0000256" key="3">
    <source>
        <dbReference type="ARBA" id="ARBA00022989"/>
    </source>
</evidence>
<dbReference type="Proteomes" id="UP000029733">
    <property type="component" value="Unassembled WGS sequence"/>
</dbReference>
<feature type="transmembrane region" description="Helical" evidence="5">
    <location>
        <begin position="190"/>
        <end position="208"/>
    </location>
</feature>
<dbReference type="GO" id="GO:0065002">
    <property type="term" value="P:intracellular protein transmembrane transport"/>
    <property type="evidence" value="ECO:0007669"/>
    <property type="project" value="TreeGrafter"/>
</dbReference>
<feature type="transmembrane region" description="Helical" evidence="5">
    <location>
        <begin position="72"/>
        <end position="93"/>
    </location>
</feature>
<protein>
    <recommendedName>
        <fullName evidence="5">Sec-independent protein translocase protein TatC</fullName>
    </recommendedName>
</protein>
<dbReference type="GO" id="GO:0033281">
    <property type="term" value="C:TAT protein transport complex"/>
    <property type="evidence" value="ECO:0007669"/>
    <property type="project" value="UniProtKB-UniRule"/>
</dbReference>
<keyword evidence="5" id="KW-0811">Translocation</keyword>
<dbReference type="PROSITE" id="PS01218">
    <property type="entry name" value="TATC"/>
    <property type="match status" value="1"/>
</dbReference>
<evidence type="ECO:0000256" key="4">
    <source>
        <dbReference type="ARBA" id="ARBA00023136"/>
    </source>
</evidence>
<dbReference type="PRINTS" id="PR01840">
    <property type="entry name" value="TATCFAMILY"/>
</dbReference>
<comment type="function">
    <text evidence="5">Part of the twin-arginine translocation (Tat) system that transports large folded proteins containing a characteristic twin-arginine motif in their signal peptide across membranes.</text>
</comment>
<dbReference type="STRING" id="1677920.LS71_04955"/>
<keyword evidence="4 5" id="KW-0472">Membrane</keyword>
<keyword evidence="2 5" id="KW-0812">Transmembrane</keyword>
<feature type="transmembrane region" description="Helical" evidence="5">
    <location>
        <begin position="12"/>
        <end position="34"/>
    </location>
</feature>
<keyword evidence="7" id="KW-1185">Reference proteome</keyword>
<keyword evidence="5" id="KW-0813">Transport</keyword>
<dbReference type="GO" id="GO:0043953">
    <property type="term" value="P:protein transport by the Tat complex"/>
    <property type="evidence" value="ECO:0007669"/>
    <property type="project" value="UniProtKB-UniRule"/>
</dbReference>
<comment type="caution">
    <text evidence="6">The sequence shown here is derived from an EMBL/GenBank/DDBJ whole genome shotgun (WGS) entry which is preliminary data.</text>
</comment>
<keyword evidence="5" id="KW-0653">Protein transport</keyword>
<feature type="transmembrane region" description="Helical" evidence="5">
    <location>
        <begin position="214"/>
        <end position="234"/>
    </location>
</feature>
<dbReference type="OrthoDB" id="9777044at2"/>
<evidence type="ECO:0000256" key="1">
    <source>
        <dbReference type="ARBA" id="ARBA00004141"/>
    </source>
</evidence>
<gene>
    <name evidence="5 6" type="primary">tatC</name>
    <name evidence="6" type="ORF">LS71_008130</name>
</gene>
<reference evidence="6 7" key="1">
    <citation type="journal article" date="2014" name="Genome Announc.">
        <title>Draft genome sequences of eight enterohepatic helicobacter species isolated from both laboratory and wild rodents.</title>
        <authorList>
            <person name="Sheh A."/>
            <person name="Shen Z."/>
            <person name="Fox J.G."/>
        </authorList>
    </citation>
    <scope>NUCLEOTIDE SEQUENCE [LARGE SCALE GENOMIC DNA]</scope>
    <source>
        <strain evidence="6 7">MIT 09-6949</strain>
    </source>
</reference>
<evidence type="ECO:0000313" key="6">
    <source>
        <dbReference type="EMBL" id="TLD95465.1"/>
    </source>
</evidence>
<organism evidence="6 7">
    <name type="scientific">Helicobacter jaachi</name>
    <dbReference type="NCBI Taxonomy" id="1677920"/>
    <lineage>
        <taxon>Bacteria</taxon>
        <taxon>Pseudomonadati</taxon>
        <taxon>Campylobacterota</taxon>
        <taxon>Epsilonproteobacteria</taxon>
        <taxon>Campylobacterales</taxon>
        <taxon>Helicobacteraceae</taxon>
        <taxon>Helicobacter</taxon>
    </lineage>
</organism>
<dbReference type="InterPro" id="IPR002033">
    <property type="entry name" value="TatC"/>
</dbReference>
<dbReference type="RefSeq" id="WP_034354507.1">
    <property type="nucleotide sequence ID" value="NZ_JRPR02000008.1"/>
</dbReference>
<dbReference type="PANTHER" id="PTHR30371:SF0">
    <property type="entry name" value="SEC-INDEPENDENT PROTEIN TRANSLOCASE PROTEIN TATC, CHLOROPLASTIC-RELATED"/>
    <property type="match status" value="1"/>
</dbReference>
<keyword evidence="5" id="KW-1003">Cell membrane</keyword>
<feature type="transmembrane region" description="Helical" evidence="5">
    <location>
        <begin position="105"/>
        <end position="132"/>
    </location>
</feature>
<dbReference type="AlphaFoldDB" id="A0A4U8T7B8"/>
<dbReference type="EMBL" id="JRPR02000008">
    <property type="protein sequence ID" value="TLD95465.1"/>
    <property type="molecule type" value="Genomic_DNA"/>
</dbReference>
<dbReference type="GO" id="GO:0009977">
    <property type="term" value="F:proton motive force dependent protein transmembrane transporter activity"/>
    <property type="evidence" value="ECO:0007669"/>
    <property type="project" value="TreeGrafter"/>
</dbReference>
<name>A0A4U8T7B8_9HELI</name>